<dbReference type="Proteomes" id="UP000594454">
    <property type="component" value="Chromosome 4"/>
</dbReference>
<dbReference type="OMA" id="RICGFFE"/>
<evidence type="ECO:0008006" key="16">
    <source>
        <dbReference type="Google" id="ProtNLM"/>
    </source>
</evidence>
<evidence type="ECO:0000256" key="6">
    <source>
        <dbReference type="ARBA" id="ARBA00022660"/>
    </source>
</evidence>
<dbReference type="PANTHER" id="PTHR21268:SF2">
    <property type="entry name" value="NADH DEHYDROGENASE [UBIQUINONE] IRON-SULFUR PROTEIN 5"/>
    <property type="match status" value="1"/>
</dbReference>
<keyword evidence="7" id="KW-0999">Mitochondrion inner membrane</keyword>
<dbReference type="GO" id="GO:0005743">
    <property type="term" value="C:mitochondrial inner membrane"/>
    <property type="evidence" value="ECO:0007669"/>
    <property type="project" value="UniProtKB-SubCell"/>
</dbReference>
<evidence type="ECO:0000256" key="9">
    <source>
        <dbReference type="ARBA" id="ARBA00023128"/>
    </source>
</evidence>
<name>A0A7R8UWR5_HERIL</name>
<feature type="region of interest" description="Disordered" evidence="13">
    <location>
        <begin position="82"/>
        <end position="101"/>
    </location>
</feature>
<evidence type="ECO:0000256" key="3">
    <source>
        <dbReference type="ARBA" id="ARBA00004637"/>
    </source>
</evidence>
<dbReference type="OrthoDB" id="9992197at2759"/>
<dbReference type="InParanoid" id="A0A7R8UWR5"/>
<evidence type="ECO:0000256" key="13">
    <source>
        <dbReference type="SAM" id="MobiDB-lite"/>
    </source>
</evidence>
<sequence>MALSPFFRSPFTDLTGCLVNHQTYDKCGKLELEMMECLEAYGIERGRSKCADLISDFHECVSMTKQIYRFHTMRMERHKQYFKGERSKEEHYAPPPRVDAY</sequence>
<keyword evidence="9" id="KW-0496">Mitochondrion</keyword>
<evidence type="ECO:0000256" key="5">
    <source>
        <dbReference type="ARBA" id="ARBA00022448"/>
    </source>
</evidence>
<dbReference type="PROSITE" id="PS51808">
    <property type="entry name" value="CHCH"/>
    <property type="match status" value="1"/>
</dbReference>
<dbReference type="AlphaFoldDB" id="A0A7R8UWR5"/>
<organism evidence="14 15">
    <name type="scientific">Hermetia illucens</name>
    <name type="common">Black soldier fly</name>
    <dbReference type="NCBI Taxonomy" id="343691"/>
    <lineage>
        <taxon>Eukaryota</taxon>
        <taxon>Metazoa</taxon>
        <taxon>Ecdysozoa</taxon>
        <taxon>Arthropoda</taxon>
        <taxon>Hexapoda</taxon>
        <taxon>Insecta</taxon>
        <taxon>Pterygota</taxon>
        <taxon>Neoptera</taxon>
        <taxon>Endopterygota</taxon>
        <taxon>Diptera</taxon>
        <taxon>Brachycera</taxon>
        <taxon>Stratiomyomorpha</taxon>
        <taxon>Stratiomyidae</taxon>
        <taxon>Hermetiinae</taxon>
        <taxon>Hermetia</taxon>
    </lineage>
</organism>
<keyword evidence="15" id="KW-1185">Reference proteome</keyword>
<gene>
    <name evidence="14" type="ORF">HERILL_LOCUS11091</name>
</gene>
<dbReference type="InterPro" id="IPR019342">
    <property type="entry name" value="NADH_UbQ_OxRdtase_FeS-su5"/>
</dbReference>
<comment type="subcellular location">
    <subcellularLocation>
        <location evidence="3">Mitochondrion inner membrane</location>
        <topology evidence="3">Peripheral membrane protein</topology>
    </subcellularLocation>
    <subcellularLocation>
        <location evidence="2">Mitochondrion intermembrane space</location>
    </subcellularLocation>
</comment>
<evidence type="ECO:0000256" key="12">
    <source>
        <dbReference type="PIRSR" id="PIRSR619342-50"/>
    </source>
</evidence>
<reference evidence="14 15" key="1">
    <citation type="submission" date="2020-11" db="EMBL/GenBank/DDBJ databases">
        <authorList>
            <person name="Wallbank WR R."/>
            <person name="Pardo Diaz C."/>
            <person name="Kozak K."/>
            <person name="Martin S."/>
            <person name="Jiggins C."/>
            <person name="Moest M."/>
            <person name="Warren A I."/>
            <person name="Generalovic N T."/>
            <person name="Byers J.R.P. K."/>
            <person name="Montejo-Kovacevich G."/>
            <person name="Yen C E."/>
        </authorList>
    </citation>
    <scope>NUCLEOTIDE SEQUENCE [LARGE SCALE GENOMIC DNA]</scope>
</reference>
<proteinExistence type="inferred from homology"/>
<dbReference type="FunCoup" id="A0A7R8UWR5">
    <property type="interactions" value="274"/>
</dbReference>
<keyword evidence="11 12" id="KW-1015">Disulfide bond</keyword>
<feature type="disulfide bond" evidence="12">
    <location>
        <begin position="27"/>
        <end position="60"/>
    </location>
</feature>
<evidence type="ECO:0000256" key="2">
    <source>
        <dbReference type="ARBA" id="ARBA00004569"/>
    </source>
</evidence>
<evidence type="ECO:0000313" key="15">
    <source>
        <dbReference type="Proteomes" id="UP000594454"/>
    </source>
</evidence>
<accession>A0A7R8UWR5</accession>
<keyword evidence="10" id="KW-0472">Membrane</keyword>
<evidence type="ECO:0000256" key="4">
    <source>
        <dbReference type="ARBA" id="ARBA00007372"/>
    </source>
</evidence>
<protein>
    <recommendedName>
        <fullName evidence="16">NADH dehydrogenase [ubiquinone] iron-sulfur protein 5</fullName>
    </recommendedName>
</protein>
<evidence type="ECO:0000313" key="14">
    <source>
        <dbReference type="EMBL" id="CAD7088468.1"/>
    </source>
</evidence>
<feature type="disulfide bond" evidence="12">
    <location>
        <begin position="37"/>
        <end position="50"/>
    </location>
</feature>
<evidence type="ECO:0000256" key="8">
    <source>
        <dbReference type="ARBA" id="ARBA00022982"/>
    </source>
</evidence>
<evidence type="ECO:0000256" key="11">
    <source>
        <dbReference type="ARBA" id="ARBA00023157"/>
    </source>
</evidence>
<evidence type="ECO:0000256" key="1">
    <source>
        <dbReference type="ARBA" id="ARBA00003195"/>
    </source>
</evidence>
<evidence type="ECO:0000256" key="10">
    <source>
        <dbReference type="ARBA" id="ARBA00023136"/>
    </source>
</evidence>
<dbReference type="EMBL" id="LR899012">
    <property type="protein sequence ID" value="CAD7088468.1"/>
    <property type="molecule type" value="Genomic_DNA"/>
</dbReference>
<comment type="function">
    <text evidence="1">Accessory subunit of the mitochondrial membrane respiratory chain NADH dehydrogenase (Complex I), that is believed not to be involved in catalysis. Complex I functions in the transfer of electrons from NADH to the respiratory chain. The immediate electron acceptor for the enzyme is believed to be ubiquinone.</text>
</comment>
<keyword evidence="5" id="KW-0813">Transport</keyword>
<dbReference type="PANTHER" id="PTHR21268">
    <property type="entry name" value="NADH DEHYDROGENASE [UBIQUINONE] IRON-SULFUR PROTEIN 5"/>
    <property type="match status" value="1"/>
</dbReference>
<keyword evidence="8" id="KW-0249">Electron transport</keyword>
<comment type="similarity">
    <text evidence="4">Belongs to the complex I NDUFS5 subunit family.</text>
</comment>
<feature type="compositionally biased region" description="Basic and acidic residues" evidence="13">
    <location>
        <begin position="82"/>
        <end position="92"/>
    </location>
</feature>
<dbReference type="Pfam" id="PF10200">
    <property type="entry name" value="Ndufs5"/>
    <property type="match status" value="1"/>
</dbReference>
<dbReference type="GO" id="GO:0005758">
    <property type="term" value="C:mitochondrial intermembrane space"/>
    <property type="evidence" value="ECO:0007669"/>
    <property type="project" value="UniProtKB-SubCell"/>
</dbReference>
<evidence type="ECO:0000256" key="7">
    <source>
        <dbReference type="ARBA" id="ARBA00022792"/>
    </source>
</evidence>
<keyword evidence="6" id="KW-0679">Respiratory chain</keyword>